<dbReference type="InterPro" id="IPR018303">
    <property type="entry name" value="ATPase_P-typ_P_site"/>
</dbReference>
<dbReference type="InterPro" id="IPR036412">
    <property type="entry name" value="HAD-like_sf"/>
</dbReference>
<dbReference type="SFLD" id="SFLDF00027">
    <property type="entry name" value="p-type_atpase"/>
    <property type="match status" value="1"/>
</dbReference>
<organism evidence="12 13">
    <name type="scientific">Actinoplanes cyaneus</name>
    <dbReference type="NCBI Taxonomy" id="52696"/>
    <lineage>
        <taxon>Bacteria</taxon>
        <taxon>Bacillati</taxon>
        <taxon>Actinomycetota</taxon>
        <taxon>Actinomycetes</taxon>
        <taxon>Micromonosporales</taxon>
        <taxon>Micromonosporaceae</taxon>
        <taxon>Actinoplanes</taxon>
    </lineage>
</organism>
<dbReference type="PROSITE" id="PS00154">
    <property type="entry name" value="ATPASE_E1_E2"/>
    <property type="match status" value="1"/>
</dbReference>
<protein>
    <submittedName>
        <fullName evidence="12">Calcium-transporting P-type ATPase, PMR1-type</fullName>
    </submittedName>
</protein>
<feature type="transmembrane region" description="Helical" evidence="10">
    <location>
        <begin position="748"/>
        <end position="767"/>
    </location>
</feature>
<dbReference type="InterPro" id="IPR001757">
    <property type="entry name" value="P_typ_ATPase"/>
</dbReference>
<dbReference type="PRINTS" id="PR00120">
    <property type="entry name" value="HATPASE"/>
</dbReference>
<dbReference type="SUPFAM" id="SSF56784">
    <property type="entry name" value="HAD-like"/>
    <property type="match status" value="1"/>
</dbReference>
<evidence type="ECO:0000256" key="3">
    <source>
        <dbReference type="ARBA" id="ARBA00022741"/>
    </source>
</evidence>
<keyword evidence="2 10" id="KW-0812">Transmembrane</keyword>
<dbReference type="GO" id="GO:0016887">
    <property type="term" value="F:ATP hydrolysis activity"/>
    <property type="evidence" value="ECO:0007669"/>
    <property type="project" value="InterPro"/>
</dbReference>
<accession>A0A919IRP4</accession>
<dbReference type="NCBIfam" id="TIGR01494">
    <property type="entry name" value="ATPase_P-type"/>
    <property type="match status" value="2"/>
</dbReference>
<evidence type="ECO:0000256" key="1">
    <source>
        <dbReference type="ARBA" id="ARBA00004651"/>
    </source>
</evidence>
<dbReference type="InterPro" id="IPR008250">
    <property type="entry name" value="ATPase_P-typ_transduc_dom_A_sf"/>
</dbReference>
<dbReference type="InterPro" id="IPR023298">
    <property type="entry name" value="ATPase_P-typ_TM_dom_sf"/>
</dbReference>
<sequence length="918" mass="94203">MTSAETDDAAAAVTRAPTRVSGGLRSAQAADRLARDGGNVLPARRPPPLWRRIVSQLRDPLVLVLLAAAGFTLATADFTDASVILFVIVVNTTVGVIQEVKAERAISALSALTAPAARVVRDGAQREIPAADLVVGDLLILAEGDIVPADAHVVEASALLVDEAALTGESAPVDKAAGSDGPAADVSAGTVVVRGRGRALVTATGAASAMGRIAVMMTAAPAMTPLQRRLAGVGRLLAAGALVLCAVVLALGVFRGQPVQLMIVTAITLVVAAVPESLPAVVTLSLALGARRMTARNAVIRRLPAVETLGSVTVLATDKTGTLTEGQMVLRHLWTPAGEATIEGSGYAPHGDIRRNDTVVADGDAPDLSQLLRAAVLCNDGSLHPPDGDDPDWLPVGDPTEVALLTAAAKLGIDRETLHTRLPRIGEDPFDSVRKRMSTTHQLPDGATRIVCKGAPEAVLQPAVLTDPTQLIDRAAARADALAADGYRVLAIAQADRPPSARSGAPEQGLTLLGLVAILDPPRASAGATIAACRRAGITPVLITGDHPATAAAIAVELGIIGAGDDVVDCRTAEPGARAGQGARVFARATPQQKVAIIDALQATGQVVAMTGDGVNDGPALHRADIGVAMGKRGTEVARQAADLVLADDELATVVAAAEEGRRVYANIRRFLLYALSGGAAEIAVMLTGPIAGLALPLLPAQILWINLITHGLPGLALGSEPVDPDVMDRPPRPPSETILGAGLWQRILRVGAVIAAVTVGVGVWAHATGRPWQTLTFLALGVTQLAVALGSRARPGTRANPMLPAAVAAALALQLAGIYLPPLQSLLGTEPLAITDLLIVTALGGLGYAAIRLDRRLHTTGQPPSHHGPGPAVPGPARRLATSPPTPALRESGRPPRSGPAESTHRSRTTIISRGRR</sequence>
<keyword evidence="13" id="KW-1185">Reference proteome</keyword>
<dbReference type="InterPro" id="IPR023299">
    <property type="entry name" value="ATPase_P-typ_cyto_dom_N"/>
</dbReference>
<feature type="transmembrane region" description="Helical" evidence="10">
    <location>
        <begin position="702"/>
        <end position="720"/>
    </location>
</feature>
<dbReference type="GO" id="GO:0005886">
    <property type="term" value="C:plasma membrane"/>
    <property type="evidence" value="ECO:0007669"/>
    <property type="project" value="UniProtKB-SubCell"/>
</dbReference>
<comment type="catalytic activity">
    <reaction evidence="8">
        <text>ATP + H2O = ADP + phosphate + H(+)</text>
        <dbReference type="Rhea" id="RHEA:13065"/>
        <dbReference type="ChEBI" id="CHEBI:15377"/>
        <dbReference type="ChEBI" id="CHEBI:15378"/>
        <dbReference type="ChEBI" id="CHEBI:30616"/>
        <dbReference type="ChEBI" id="CHEBI:43474"/>
        <dbReference type="ChEBI" id="CHEBI:456216"/>
    </reaction>
</comment>
<feature type="transmembrane region" description="Helical" evidence="10">
    <location>
        <begin position="803"/>
        <end position="821"/>
    </location>
</feature>
<dbReference type="SUPFAM" id="SSF81665">
    <property type="entry name" value="Calcium ATPase, transmembrane domain M"/>
    <property type="match status" value="1"/>
</dbReference>
<dbReference type="SFLD" id="SFLDG00002">
    <property type="entry name" value="C1.7:_P-type_atpase_like"/>
    <property type="match status" value="1"/>
</dbReference>
<keyword evidence="6 10" id="KW-1133">Transmembrane helix</keyword>
<feature type="transmembrane region" description="Helical" evidence="10">
    <location>
        <begin position="261"/>
        <end position="288"/>
    </location>
</feature>
<dbReference type="AlphaFoldDB" id="A0A919IRP4"/>
<dbReference type="Gene3D" id="3.40.50.1000">
    <property type="entry name" value="HAD superfamily/HAD-like"/>
    <property type="match status" value="1"/>
</dbReference>
<dbReference type="SFLD" id="SFLDS00003">
    <property type="entry name" value="Haloacid_Dehalogenase"/>
    <property type="match status" value="1"/>
</dbReference>
<dbReference type="InterPro" id="IPR023214">
    <property type="entry name" value="HAD_sf"/>
</dbReference>
<feature type="transmembrane region" description="Helical" evidence="10">
    <location>
        <begin position="773"/>
        <end position="791"/>
    </location>
</feature>
<feature type="region of interest" description="Disordered" evidence="9">
    <location>
        <begin position="1"/>
        <end position="23"/>
    </location>
</feature>
<comment type="subcellular location">
    <subcellularLocation>
        <location evidence="1">Cell membrane</location>
        <topology evidence="1">Multi-pass membrane protein</topology>
    </subcellularLocation>
</comment>
<evidence type="ECO:0000256" key="8">
    <source>
        <dbReference type="ARBA" id="ARBA00049360"/>
    </source>
</evidence>
<evidence type="ECO:0000259" key="11">
    <source>
        <dbReference type="SMART" id="SM00831"/>
    </source>
</evidence>
<dbReference type="SUPFAM" id="SSF81653">
    <property type="entry name" value="Calcium ATPase, transduction domain A"/>
    <property type="match status" value="1"/>
</dbReference>
<dbReference type="SMART" id="SM00831">
    <property type="entry name" value="Cation_ATPase_N"/>
    <property type="match status" value="1"/>
</dbReference>
<dbReference type="Gene3D" id="3.40.1110.10">
    <property type="entry name" value="Calcium-transporting ATPase, cytoplasmic domain N"/>
    <property type="match status" value="1"/>
</dbReference>
<dbReference type="RefSeq" id="WP_203755420.1">
    <property type="nucleotide sequence ID" value="NZ_BAAAUC010000082.1"/>
</dbReference>
<gene>
    <name evidence="12" type="ORF">Acy02nite_88150</name>
</gene>
<feature type="transmembrane region" description="Helical" evidence="10">
    <location>
        <begin position="671"/>
        <end position="696"/>
    </location>
</feature>
<keyword evidence="3" id="KW-0547">Nucleotide-binding</keyword>
<dbReference type="SUPFAM" id="SSF81660">
    <property type="entry name" value="Metal cation-transporting ATPase, ATP-binding domain N"/>
    <property type="match status" value="1"/>
</dbReference>
<dbReference type="Pfam" id="PF00689">
    <property type="entry name" value="Cation_ATPase_C"/>
    <property type="match status" value="1"/>
</dbReference>
<keyword evidence="4" id="KW-0067">ATP-binding</keyword>
<dbReference type="Gene3D" id="1.20.1110.10">
    <property type="entry name" value="Calcium-transporting ATPase, transmembrane domain"/>
    <property type="match status" value="1"/>
</dbReference>
<name>A0A919IRP4_9ACTN</name>
<reference evidence="12" key="1">
    <citation type="submission" date="2021-01" db="EMBL/GenBank/DDBJ databases">
        <title>Whole genome shotgun sequence of Actinoplanes cyaneus NBRC 14990.</title>
        <authorList>
            <person name="Komaki H."/>
            <person name="Tamura T."/>
        </authorList>
    </citation>
    <scope>NUCLEOTIDE SEQUENCE</scope>
    <source>
        <strain evidence="12">NBRC 14990</strain>
    </source>
</reference>
<dbReference type="Pfam" id="PF00690">
    <property type="entry name" value="Cation_ATPase_N"/>
    <property type="match status" value="1"/>
</dbReference>
<dbReference type="Pfam" id="PF00122">
    <property type="entry name" value="E1-E2_ATPase"/>
    <property type="match status" value="1"/>
</dbReference>
<feature type="transmembrane region" description="Helical" evidence="10">
    <location>
        <begin position="833"/>
        <end position="852"/>
    </location>
</feature>
<evidence type="ECO:0000313" key="13">
    <source>
        <dbReference type="Proteomes" id="UP000619479"/>
    </source>
</evidence>
<comment type="caution">
    <text evidence="12">The sequence shown here is derived from an EMBL/GenBank/DDBJ whole genome shotgun (WGS) entry which is preliminary data.</text>
</comment>
<keyword evidence="7 10" id="KW-0472">Membrane</keyword>
<dbReference type="InterPro" id="IPR006068">
    <property type="entry name" value="ATPase_P-typ_cation-transptr_C"/>
</dbReference>
<dbReference type="InterPro" id="IPR004014">
    <property type="entry name" value="ATPase_P-typ_cation-transptr_N"/>
</dbReference>
<dbReference type="Proteomes" id="UP000619479">
    <property type="component" value="Unassembled WGS sequence"/>
</dbReference>
<dbReference type="PANTHER" id="PTHR42861">
    <property type="entry name" value="CALCIUM-TRANSPORTING ATPASE"/>
    <property type="match status" value="1"/>
</dbReference>
<dbReference type="Pfam" id="PF13246">
    <property type="entry name" value="Cation_ATPase"/>
    <property type="match status" value="1"/>
</dbReference>
<evidence type="ECO:0000256" key="6">
    <source>
        <dbReference type="ARBA" id="ARBA00022989"/>
    </source>
</evidence>
<dbReference type="InterPro" id="IPR044492">
    <property type="entry name" value="P_typ_ATPase_HD_dom"/>
</dbReference>
<dbReference type="PRINTS" id="PR00119">
    <property type="entry name" value="CATATPASE"/>
</dbReference>
<dbReference type="EMBL" id="BOMH01000089">
    <property type="protein sequence ID" value="GID70934.1"/>
    <property type="molecule type" value="Genomic_DNA"/>
</dbReference>
<dbReference type="InterPro" id="IPR059000">
    <property type="entry name" value="ATPase_P-type_domA"/>
</dbReference>
<keyword evidence="5" id="KW-1278">Translocase</keyword>
<evidence type="ECO:0000256" key="4">
    <source>
        <dbReference type="ARBA" id="ARBA00022840"/>
    </source>
</evidence>
<feature type="transmembrane region" description="Helical" evidence="10">
    <location>
        <begin position="236"/>
        <end position="255"/>
    </location>
</feature>
<evidence type="ECO:0000256" key="9">
    <source>
        <dbReference type="SAM" id="MobiDB-lite"/>
    </source>
</evidence>
<evidence type="ECO:0000256" key="2">
    <source>
        <dbReference type="ARBA" id="ARBA00022692"/>
    </source>
</evidence>
<evidence type="ECO:0000256" key="7">
    <source>
        <dbReference type="ARBA" id="ARBA00023136"/>
    </source>
</evidence>
<proteinExistence type="predicted"/>
<dbReference type="GO" id="GO:0005524">
    <property type="term" value="F:ATP binding"/>
    <property type="evidence" value="ECO:0007669"/>
    <property type="project" value="UniProtKB-KW"/>
</dbReference>
<feature type="region of interest" description="Disordered" evidence="9">
    <location>
        <begin position="859"/>
        <end position="918"/>
    </location>
</feature>
<evidence type="ECO:0000256" key="10">
    <source>
        <dbReference type="SAM" id="Phobius"/>
    </source>
</evidence>
<feature type="compositionally biased region" description="Low complexity" evidence="9">
    <location>
        <begin position="9"/>
        <end position="21"/>
    </location>
</feature>
<dbReference type="Gene3D" id="2.70.150.10">
    <property type="entry name" value="Calcium-transporting ATPase, cytoplasmic transduction domain A"/>
    <property type="match status" value="1"/>
</dbReference>
<feature type="domain" description="Cation-transporting P-type ATPase N-terminal" evidence="11">
    <location>
        <begin position="3"/>
        <end position="77"/>
    </location>
</feature>
<evidence type="ECO:0000256" key="5">
    <source>
        <dbReference type="ARBA" id="ARBA00022967"/>
    </source>
</evidence>
<evidence type="ECO:0000313" key="12">
    <source>
        <dbReference type="EMBL" id="GID70934.1"/>
    </source>
</evidence>